<evidence type="ECO:0000256" key="5">
    <source>
        <dbReference type="ARBA" id="ARBA00022917"/>
    </source>
</evidence>
<comment type="subcellular location">
    <subcellularLocation>
        <location evidence="1">Cytoplasm</location>
    </subcellularLocation>
</comment>
<reference evidence="10 11" key="1">
    <citation type="submission" date="2017-09" db="EMBL/GenBank/DDBJ databases">
        <title>Bacterial strain isolated from the female urinary microbiota.</title>
        <authorList>
            <person name="Thomas-White K."/>
            <person name="Kumar N."/>
            <person name="Forster S."/>
            <person name="Putonti C."/>
            <person name="Lawley T."/>
            <person name="Wolfe A.J."/>
        </authorList>
    </citation>
    <scope>NUCLEOTIDE SEQUENCE [LARGE SCALE GENOMIC DNA]</scope>
    <source>
        <strain evidence="10 11">UMB0186</strain>
    </source>
</reference>
<dbReference type="SUPFAM" id="SSF46785">
    <property type="entry name" value="Winged helix' DNA-binding domain"/>
    <property type="match status" value="2"/>
</dbReference>
<evidence type="ECO:0000256" key="6">
    <source>
        <dbReference type="ARBA" id="ARBA00023134"/>
    </source>
</evidence>
<dbReference type="Pfam" id="PF09106">
    <property type="entry name" value="WHD_2nd_SelB"/>
    <property type="match status" value="1"/>
</dbReference>
<dbReference type="InterPro" id="IPR036388">
    <property type="entry name" value="WH-like_DNA-bd_sf"/>
</dbReference>
<comment type="caution">
    <text evidence="10">The sequence shown here is derived from an EMBL/GenBank/DDBJ whole genome shotgun (WGS) entry which is preliminary data.</text>
</comment>
<dbReference type="Pfam" id="PF00009">
    <property type="entry name" value="GTP_EFTU"/>
    <property type="match status" value="1"/>
</dbReference>
<dbReference type="GO" id="GO:0003746">
    <property type="term" value="F:translation elongation factor activity"/>
    <property type="evidence" value="ECO:0007669"/>
    <property type="project" value="UniProtKB-KW"/>
</dbReference>
<accession>A0A2N6SFK5</accession>
<dbReference type="Gene3D" id="1.10.10.2770">
    <property type="match status" value="1"/>
</dbReference>
<evidence type="ECO:0000259" key="9">
    <source>
        <dbReference type="PROSITE" id="PS51722"/>
    </source>
</evidence>
<dbReference type="PRINTS" id="PR00315">
    <property type="entry name" value="ELONGATNFCT"/>
</dbReference>
<evidence type="ECO:0000256" key="2">
    <source>
        <dbReference type="ARBA" id="ARBA00015953"/>
    </source>
</evidence>
<feature type="domain" description="Tr-type G" evidence="9">
    <location>
        <begin position="2"/>
        <end position="175"/>
    </location>
</feature>
<dbReference type="InterPro" id="IPR005225">
    <property type="entry name" value="Small_GTP-bd"/>
</dbReference>
<dbReference type="InterPro" id="IPR027417">
    <property type="entry name" value="P-loop_NTPase"/>
</dbReference>
<dbReference type="PANTHER" id="PTHR43721">
    <property type="entry name" value="ELONGATION FACTOR TU-RELATED"/>
    <property type="match status" value="1"/>
</dbReference>
<dbReference type="NCBIfam" id="TIGR00231">
    <property type="entry name" value="small_GTP"/>
    <property type="match status" value="1"/>
</dbReference>
<dbReference type="InterPro" id="IPR031157">
    <property type="entry name" value="G_TR_CS"/>
</dbReference>
<dbReference type="SUPFAM" id="SSF50447">
    <property type="entry name" value="Translation proteins"/>
    <property type="match status" value="1"/>
</dbReference>
<dbReference type="InterPro" id="IPR000795">
    <property type="entry name" value="T_Tr_GTP-bd_dom"/>
</dbReference>
<dbReference type="InterPro" id="IPR036390">
    <property type="entry name" value="WH_DNA-bd_sf"/>
</dbReference>
<dbReference type="SUPFAM" id="SSF50465">
    <property type="entry name" value="EF-Tu/eEF-1alpha/eIF2-gamma C-terminal domain"/>
    <property type="match status" value="1"/>
</dbReference>
<dbReference type="Pfam" id="PF03144">
    <property type="entry name" value="GTP_EFTU_D2"/>
    <property type="match status" value="1"/>
</dbReference>
<dbReference type="InterPro" id="IPR050055">
    <property type="entry name" value="EF-Tu_GTPase"/>
</dbReference>
<dbReference type="InterPro" id="IPR015191">
    <property type="entry name" value="SelB_WHD4"/>
</dbReference>
<dbReference type="CDD" id="cd03696">
    <property type="entry name" value="SelB_II"/>
    <property type="match status" value="1"/>
</dbReference>
<dbReference type="InterPro" id="IPR004161">
    <property type="entry name" value="EFTu-like_2"/>
</dbReference>
<evidence type="ECO:0000256" key="8">
    <source>
        <dbReference type="ARBA" id="ARBA00031615"/>
    </source>
</evidence>
<dbReference type="SUPFAM" id="SSF52540">
    <property type="entry name" value="P-loop containing nucleoside triphosphate hydrolases"/>
    <property type="match status" value="1"/>
</dbReference>
<evidence type="ECO:0000313" key="10">
    <source>
        <dbReference type="EMBL" id="PMC52728.1"/>
    </source>
</evidence>
<dbReference type="GO" id="GO:0005829">
    <property type="term" value="C:cytosol"/>
    <property type="evidence" value="ECO:0007669"/>
    <property type="project" value="TreeGrafter"/>
</dbReference>
<comment type="function">
    <text evidence="7">Translation factor necessary for the incorporation of selenocysteine into proteins. It probably replaces EF-Tu for the insertion of selenocysteine directed by the UGA codon. SelB binds GTP and GDP.</text>
</comment>
<keyword evidence="4" id="KW-0547">Nucleotide-binding</keyword>
<keyword evidence="10" id="KW-0251">Elongation factor</keyword>
<protein>
    <recommendedName>
        <fullName evidence="2">Selenocysteine-specific elongation factor</fullName>
    </recommendedName>
    <alternativeName>
        <fullName evidence="8">SelB translation factor</fullName>
    </alternativeName>
</protein>
<evidence type="ECO:0000256" key="4">
    <source>
        <dbReference type="ARBA" id="ARBA00022741"/>
    </source>
</evidence>
<name>A0A2N6SFK5_9BACL</name>
<dbReference type="Pfam" id="PF09107">
    <property type="entry name" value="WHD_3rd_SelB"/>
    <property type="match status" value="1"/>
</dbReference>
<keyword evidence="3" id="KW-0963">Cytoplasm</keyword>
<evidence type="ECO:0000256" key="1">
    <source>
        <dbReference type="ARBA" id="ARBA00004496"/>
    </source>
</evidence>
<keyword evidence="6" id="KW-0342">GTP-binding</keyword>
<dbReference type="AlphaFoldDB" id="A0A2N6SFK5"/>
<dbReference type="PANTHER" id="PTHR43721:SF22">
    <property type="entry name" value="ELONGATION FACTOR TU, MITOCHONDRIAL"/>
    <property type="match status" value="1"/>
</dbReference>
<dbReference type="Pfam" id="PF25461">
    <property type="entry name" value="Beta-barrel_SelB"/>
    <property type="match status" value="1"/>
</dbReference>
<dbReference type="NCBIfam" id="TIGR00475">
    <property type="entry name" value="selB"/>
    <property type="match status" value="1"/>
</dbReference>
<evidence type="ECO:0000313" key="11">
    <source>
        <dbReference type="Proteomes" id="UP000235670"/>
    </source>
</evidence>
<dbReference type="PROSITE" id="PS00301">
    <property type="entry name" value="G_TR_1"/>
    <property type="match status" value="1"/>
</dbReference>
<dbReference type="OrthoDB" id="9804504at2"/>
<dbReference type="GO" id="GO:0003924">
    <property type="term" value="F:GTPase activity"/>
    <property type="evidence" value="ECO:0007669"/>
    <property type="project" value="InterPro"/>
</dbReference>
<dbReference type="InterPro" id="IPR015190">
    <property type="entry name" value="Elong_fac_SelB-wing-hlx_typ-2"/>
</dbReference>
<dbReference type="CDD" id="cd15491">
    <property type="entry name" value="selB_III"/>
    <property type="match status" value="1"/>
</dbReference>
<dbReference type="EMBL" id="PNGT01000002">
    <property type="protein sequence ID" value="PMC52728.1"/>
    <property type="molecule type" value="Genomic_DNA"/>
</dbReference>
<dbReference type="InterPro" id="IPR004535">
    <property type="entry name" value="Transl_elong_SelB"/>
</dbReference>
<dbReference type="InterPro" id="IPR009001">
    <property type="entry name" value="Transl_elong_EF1A/Init_IF2_C"/>
</dbReference>
<dbReference type="GO" id="GO:0001514">
    <property type="term" value="P:selenocysteine incorporation"/>
    <property type="evidence" value="ECO:0007669"/>
    <property type="project" value="InterPro"/>
</dbReference>
<dbReference type="PROSITE" id="PS51722">
    <property type="entry name" value="G_TR_2"/>
    <property type="match status" value="1"/>
</dbReference>
<organism evidence="10 11">
    <name type="scientific">Gemella sanguinis</name>
    <dbReference type="NCBI Taxonomy" id="84135"/>
    <lineage>
        <taxon>Bacteria</taxon>
        <taxon>Bacillati</taxon>
        <taxon>Bacillota</taxon>
        <taxon>Bacilli</taxon>
        <taxon>Bacillales</taxon>
        <taxon>Gemellaceae</taxon>
        <taxon>Gemella</taxon>
    </lineage>
</organism>
<evidence type="ECO:0000256" key="3">
    <source>
        <dbReference type="ARBA" id="ARBA00022490"/>
    </source>
</evidence>
<gene>
    <name evidence="10" type="primary">selB</name>
    <name evidence="10" type="ORF">CJ218_02230</name>
</gene>
<keyword evidence="5" id="KW-0648">Protein biosynthesis</keyword>
<sequence>MNNNVIIGTAGHIDHGKTTLIKALSGIETDTTQEEKERGMSINLGFAYFDLPSGKRCGVVDVPGHEKFIKNMLAGVSGINLVLLLVDSREGIMPQTKEHIDILTLLGIENYIIVMTKIDLVEEEYRELVKEDIREFTKGSALENAPIIEVDSISRKGIDVLLDTIDKKTNDIEAKNIEKNARLNVDRSFQVKGFGTVVTGTLTEGSISVGDELVIYPKEAKAKVRNIQVHSQDVDKAYAGQRTAINLSNIKFDDVKRGDTLATAGSLVKTYMLDSEIKLINDDRANLELWDRVRIYVGTVEVMARVVPLGTESIKPGESGFVQLRLEEEIAVKNYDKFIIRTYSPMVTIGGGVILDASPRKHSRFNEEILEKLKVQLEGNSGDLIQNYLLSHSNYIVSKKDIIKDLQLSEGEAATELDELVTSGNIFETNLGYIHKKKYDEVLEKLKKLLADYHKRYKLKVGIPKVEIISKFKLSQKEVLELIELFIKNNEVRLEGNLVAEKDFVVNYDKKQLAEKARIEKELLNGGFTPPTIKELTNGVKASLELLDSLVDNTIIRLDADLVLHRDVLTKAIEKVNEHFKNAEKMTLAEFRDITGSSRKYSMAILEYIDKLGITRRVENYRVLVKNK</sequence>
<dbReference type="Proteomes" id="UP000235670">
    <property type="component" value="Unassembled WGS sequence"/>
</dbReference>
<dbReference type="Gene3D" id="1.10.10.10">
    <property type="entry name" value="Winged helix-like DNA-binding domain superfamily/Winged helix DNA-binding domain"/>
    <property type="match status" value="1"/>
</dbReference>
<dbReference type="InterPro" id="IPR009000">
    <property type="entry name" value="Transl_B-barrel_sf"/>
</dbReference>
<dbReference type="InterPro" id="IPR057335">
    <property type="entry name" value="Beta-barrel_SelB"/>
</dbReference>
<dbReference type="GO" id="GO:0005525">
    <property type="term" value="F:GTP binding"/>
    <property type="evidence" value="ECO:0007669"/>
    <property type="project" value="UniProtKB-KW"/>
</dbReference>
<dbReference type="Gene3D" id="2.40.30.10">
    <property type="entry name" value="Translation factors"/>
    <property type="match status" value="1"/>
</dbReference>
<proteinExistence type="predicted"/>
<dbReference type="RefSeq" id="WP_102189477.1">
    <property type="nucleotide sequence ID" value="NZ_PNGT01000002.1"/>
</dbReference>
<dbReference type="GO" id="GO:0003723">
    <property type="term" value="F:RNA binding"/>
    <property type="evidence" value="ECO:0007669"/>
    <property type="project" value="InterPro"/>
</dbReference>
<dbReference type="STRING" id="84135.GCA_001052115_01489"/>
<evidence type="ECO:0000256" key="7">
    <source>
        <dbReference type="ARBA" id="ARBA00025526"/>
    </source>
</evidence>
<dbReference type="CDD" id="cd04171">
    <property type="entry name" value="SelB"/>
    <property type="match status" value="1"/>
</dbReference>
<dbReference type="Gene3D" id="3.40.50.300">
    <property type="entry name" value="P-loop containing nucleotide triphosphate hydrolases"/>
    <property type="match status" value="1"/>
</dbReference>